<accession>A0ABT3ZLX3</accession>
<keyword evidence="6 10" id="KW-0812">Transmembrane</keyword>
<evidence type="ECO:0000256" key="6">
    <source>
        <dbReference type="ARBA" id="ARBA00022692"/>
    </source>
</evidence>
<dbReference type="Gene3D" id="1.25.40.10">
    <property type="entry name" value="Tetratricopeptide repeat domain"/>
    <property type="match status" value="1"/>
</dbReference>
<evidence type="ECO:0000256" key="9">
    <source>
        <dbReference type="ARBA" id="ARBA00023244"/>
    </source>
</evidence>
<feature type="domain" description="HemY N-terminal" evidence="11">
    <location>
        <begin position="28"/>
        <end position="133"/>
    </location>
</feature>
<dbReference type="Pfam" id="PF07219">
    <property type="entry name" value="HemY_N"/>
    <property type="match status" value="1"/>
</dbReference>
<proteinExistence type="predicted"/>
<keyword evidence="5" id="KW-0997">Cell inner membrane</keyword>
<comment type="pathway">
    <text evidence="3">Porphyrin-containing compound metabolism; protoheme biosynthesis.</text>
</comment>
<dbReference type="InterPro" id="IPR011990">
    <property type="entry name" value="TPR-like_helical_dom_sf"/>
</dbReference>
<reference evidence="12" key="1">
    <citation type="submission" date="2022-11" db="EMBL/GenBank/DDBJ databases">
        <title>Robbsia betulipollinis sp. nov., isolated from pollen of birch (Betula pendula).</title>
        <authorList>
            <person name="Shi H."/>
            <person name="Ambika Manirajan B."/>
            <person name="Ratering S."/>
            <person name="Geissler-Plaum R."/>
            <person name="Schnell S."/>
        </authorList>
    </citation>
    <scope>NUCLEOTIDE SEQUENCE</scope>
    <source>
        <strain evidence="12">Bb-Pol-6</strain>
    </source>
</reference>
<comment type="caution">
    <text evidence="12">The sequence shown here is derived from an EMBL/GenBank/DDBJ whole genome shotgun (WGS) entry which is preliminary data.</text>
</comment>
<evidence type="ECO:0000259" key="11">
    <source>
        <dbReference type="Pfam" id="PF07219"/>
    </source>
</evidence>
<sequence length="396" mass="43745">MTIKGLLWIAALFVFAVALALAGRFEQGHVILIYAPYRVDMSLHALVGLIIVAFVLTYVLIRVFRSIVRMPSRVSGYRARARAGKAQAALRDALGNLYAGRFSRAEKAARVAATLPENRDGAGLIGALAAHRMRESERRDTWLDGVTAPQWQDAKLMTLAEMQVDAHDPQAALAALNLLEDQGAKRLRAQQIGLRAHKALQNWGEVLRLVRALAKREAIHPATAAHLERQAAEHLLRERRHDGDALTSCWQALPEATRLAPRIADLCAELLLALDRAADARRIVETALAAEWDARLVRRFGGCGGTDPLPLIQRAETWQGAHPEDADLCFALGRLCVQQRLWGKAQSFLEAALRLAQDDTLKVRTHRALARMHETLGNLNEANVHYRASAMAVNLN</sequence>
<comment type="function">
    <text evidence="1">Involved in a late step of protoheme IX synthesis.</text>
</comment>
<name>A0ABT3ZLX3_9BURK</name>
<dbReference type="InterPro" id="IPR010817">
    <property type="entry name" value="HemY_N"/>
</dbReference>
<evidence type="ECO:0000256" key="4">
    <source>
        <dbReference type="ARBA" id="ARBA00022475"/>
    </source>
</evidence>
<dbReference type="SUPFAM" id="SSF48452">
    <property type="entry name" value="TPR-like"/>
    <property type="match status" value="1"/>
</dbReference>
<dbReference type="RefSeq" id="WP_267847202.1">
    <property type="nucleotide sequence ID" value="NZ_JAPMXC010000001.1"/>
</dbReference>
<dbReference type="NCBIfam" id="TIGR00540">
    <property type="entry name" value="TPR_hemY_coli"/>
    <property type="match status" value="1"/>
</dbReference>
<keyword evidence="9" id="KW-0627">Porphyrin biosynthesis</keyword>
<dbReference type="Proteomes" id="UP001082899">
    <property type="component" value="Unassembled WGS sequence"/>
</dbReference>
<organism evidence="12 13">
    <name type="scientific">Robbsia betulipollinis</name>
    <dbReference type="NCBI Taxonomy" id="2981849"/>
    <lineage>
        <taxon>Bacteria</taxon>
        <taxon>Pseudomonadati</taxon>
        <taxon>Pseudomonadota</taxon>
        <taxon>Betaproteobacteria</taxon>
        <taxon>Burkholderiales</taxon>
        <taxon>Burkholderiaceae</taxon>
        <taxon>Robbsia</taxon>
    </lineage>
</organism>
<evidence type="ECO:0000256" key="8">
    <source>
        <dbReference type="ARBA" id="ARBA00023136"/>
    </source>
</evidence>
<evidence type="ECO:0000313" key="12">
    <source>
        <dbReference type="EMBL" id="MCY0387462.1"/>
    </source>
</evidence>
<dbReference type="EMBL" id="JAPMXC010000001">
    <property type="protein sequence ID" value="MCY0387462.1"/>
    <property type="molecule type" value="Genomic_DNA"/>
</dbReference>
<evidence type="ECO:0000256" key="5">
    <source>
        <dbReference type="ARBA" id="ARBA00022519"/>
    </source>
</evidence>
<gene>
    <name evidence="12" type="ORF">OVY01_09480</name>
</gene>
<keyword evidence="7 10" id="KW-1133">Transmembrane helix</keyword>
<evidence type="ECO:0000256" key="7">
    <source>
        <dbReference type="ARBA" id="ARBA00022989"/>
    </source>
</evidence>
<comment type="subcellular location">
    <subcellularLocation>
        <location evidence="2">Cell inner membrane</location>
        <topology evidence="2">Multi-pass membrane protein</topology>
    </subcellularLocation>
</comment>
<keyword evidence="13" id="KW-1185">Reference proteome</keyword>
<evidence type="ECO:0000256" key="3">
    <source>
        <dbReference type="ARBA" id="ARBA00004744"/>
    </source>
</evidence>
<evidence type="ECO:0000256" key="2">
    <source>
        <dbReference type="ARBA" id="ARBA00004429"/>
    </source>
</evidence>
<protein>
    <submittedName>
        <fullName evidence="12">Heme biosynthesis protein HemY</fullName>
    </submittedName>
</protein>
<evidence type="ECO:0000256" key="1">
    <source>
        <dbReference type="ARBA" id="ARBA00002962"/>
    </source>
</evidence>
<dbReference type="InterPro" id="IPR005254">
    <property type="entry name" value="Heme_biosyn_assoc_TPR_pro"/>
</dbReference>
<evidence type="ECO:0000256" key="10">
    <source>
        <dbReference type="SAM" id="Phobius"/>
    </source>
</evidence>
<keyword evidence="8 10" id="KW-0472">Membrane</keyword>
<feature type="transmembrane region" description="Helical" evidence="10">
    <location>
        <begin position="46"/>
        <end position="64"/>
    </location>
</feature>
<keyword evidence="4" id="KW-1003">Cell membrane</keyword>
<evidence type="ECO:0000313" key="13">
    <source>
        <dbReference type="Proteomes" id="UP001082899"/>
    </source>
</evidence>